<reference evidence="3" key="1">
    <citation type="journal article" date="2019" name="Int. J. Syst. Evol. Microbiol.">
        <title>The Global Catalogue of Microorganisms (GCM) 10K type strain sequencing project: providing services to taxonomists for standard genome sequencing and annotation.</title>
        <authorList>
            <consortium name="The Broad Institute Genomics Platform"/>
            <consortium name="The Broad Institute Genome Sequencing Center for Infectious Disease"/>
            <person name="Wu L."/>
            <person name="Ma J."/>
        </authorList>
    </citation>
    <scope>NUCLEOTIDE SEQUENCE [LARGE SCALE GENOMIC DNA]</scope>
    <source>
        <strain evidence="3">NBRC 108755</strain>
    </source>
</reference>
<dbReference type="EMBL" id="BSVA01000001">
    <property type="protein sequence ID" value="GMA89988.1"/>
    <property type="molecule type" value="Genomic_DNA"/>
</dbReference>
<name>A0ABQ6JRG6_9MICO</name>
<comment type="caution">
    <text evidence="2">The sequence shown here is derived from an EMBL/GenBank/DDBJ whole genome shotgun (WGS) entry which is preliminary data.</text>
</comment>
<proteinExistence type="predicted"/>
<feature type="compositionally biased region" description="Low complexity" evidence="1">
    <location>
        <begin position="99"/>
        <end position="114"/>
    </location>
</feature>
<evidence type="ECO:0000313" key="3">
    <source>
        <dbReference type="Proteomes" id="UP001157069"/>
    </source>
</evidence>
<dbReference type="Proteomes" id="UP001157069">
    <property type="component" value="Unassembled WGS sequence"/>
</dbReference>
<feature type="region of interest" description="Disordered" evidence="1">
    <location>
        <begin position="75"/>
        <end position="114"/>
    </location>
</feature>
<sequence>MLAFRPPVPDFEMTVVSRAAAERGVEVRLGGPAIVLCTDGEVSLEGGPAVGRGQAVFVADEQWLGIRGAGTVFVASTGSRSPDRREPLSSRRAPRRCAGTRSASSAAPSGSGGA</sequence>
<gene>
    <name evidence="2" type="ORF">GCM10025869_05170</name>
</gene>
<dbReference type="InterPro" id="IPR014710">
    <property type="entry name" value="RmlC-like_jellyroll"/>
</dbReference>
<organism evidence="2 3">
    <name type="scientific">Homoserinibacter gongjuensis</name>
    <dbReference type="NCBI Taxonomy" id="1162968"/>
    <lineage>
        <taxon>Bacteria</taxon>
        <taxon>Bacillati</taxon>
        <taxon>Actinomycetota</taxon>
        <taxon>Actinomycetes</taxon>
        <taxon>Micrococcales</taxon>
        <taxon>Microbacteriaceae</taxon>
        <taxon>Homoserinibacter</taxon>
    </lineage>
</organism>
<protein>
    <submittedName>
        <fullName evidence="2">Uncharacterized protein</fullName>
    </submittedName>
</protein>
<dbReference type="Gene3D" id="2.60.120.10">
    <property type="entry name" value="Jelly Rolls"/>
    <property type="match status" value="1"/>
</dbReference>
<evidence type="ECO:0000313" key="2">
    <source>
        <dbReference type="EMBL" id="GMA89988.1"/>
    </source>
</evidence>
<accession>A0ABQ6JRG6</accession>
<keyword evidence="3" id="KW-1185">Reference proteome</keyword>
<evidence type="ECO:0000256" key="1">
    <source>
        <dbReference type="SAM" id="MobiDB-lite"/>
    </source>
</evidence>